<dbReference type="Gene3D" id="3.40.50.880">
    <property type="match status" value="1"/>
</dbReference>
<dbReference type="SUPFAM" id="SSF52317">
    <property type="entry name" value="Class I glutamine amidotransferase-like"/>
    <property type="match status" value="1"/>
</dbReference>
<evidence type="ECO:0000313" key="2">
    <source>
        <dbReference type="EMBL" id="QDU71388.1"/>
    </source>
</evidence>
<dbReference type="EMBL" id="CP036280">
    <property type="protein sequence ID" value="QDU71388.1"/>
    <property type="molecule type" value="Genomic_DNA"/>
</dbReference>
<dbReference type="KEGG" id="mcad:Pan265_12370"/>
<dbReference type="RefSeq" id="WP_145445538.1">
    <property type="nucleotide sequence ID" value="NZ_CP036280.1"/>
</dbReference>
<evidence type="ECO:0000313" key="3">
    <source>
        <dbReference type="Proteomes" id="UP000320386"/>
    </source>
</evidence>
<keyword evidence="3" id="KW-1185">Reference proteome</keyword>
<dbReference type="InterPro" id="IPR029062">
    <property type="entry name" value="Class_I_gatase-like"/>
</dbReference>
<gene>
    <name evidence="2" type="ORF">Pan265_12370</name>
</gene>
<keyword evidence="1" id="KW-1133">Transmembrane helix</keyword>
<keyword evidence="1" id="KW-0472">Membrane</keyword>
<reference evidence="2 3" key="1">
    <citation type="submission" date="2019-02" db="EMBL/GenBank/DDBJ databases">
        <title>Deep-cultivation of Planctomycetes and their phenomic and genomic characterization uncovers novel biology.</title>
        <authorList>
            <person name="Wiegand S."/>
            <person name="Jogler M."/>
            <person name="Boedeker C."/>
            <person name="Pinto D."/>
            <person name="Vollmers J."/>
            <person name="Rivas-Marin E."/>
            <person name="Kohn T."/>
            <person name="Peeters S.H."/>
            <person name="Heuer A."/>
            <person name="Rast P."/>
            <person name="Oberbeckmann S."/>
            <person name="Bunk B."/>
            <person name="Jeske O."/>
            <person name="Meyerdierks A."/>
            <person name="Storesund J.E."/>
            <person name="Kallscheuer N."/>
            <person name="Luecker S."/>
            <person name="Lage O.M."/>
            <person name="Pohl T."/>
            <person name="Merkel B.J."/>
            <person name="Hornburger P."/>
            <person name="Mueller R.-W."/>
            <person name="Bruemmer F."/>
            <person name="Labrenz M."/>
            <person name="Spormann A.M."/>
            <person name="Op den Camp H."/>
            <person name="Overmann J."/>
            <person name="Amann R."/>
            <person name="Jetten M.S.M."/>
            <person name="Mascher T."/>
            <person name="Medema M.H."/>
            <person name="Devos D.P."/>
            <person name="Kaster A.-K."/>
            <person name="Ovreas L."/>
            <person name="Rohde M."/>
            <person name="Galperin M.Y."/>
            <person name="Jogler C."/>
        </authorList>
    </citation>
    <scope>NUCLEOTIDE SEQUENCE [LARGE SCALE GENOMIC DNA]</scope>
    <source>
        <strain evidence="2 3">Pan265</strain>
    </source>
</reference>
<accession>A0A518BWP1</accession>
<feature type="transmembrane region" description="Helical" evidence="1">
    <location>
        <begin position="408"/>
        <end position="431"/>
    </location>
</feature>
<name>A0A518BWP1_9BACT</name>
<dbReference type="PROSITE" id="PS51257">
    <property type="entry name" value="PROKAR_LIPOPROTEIN"/>
    <property type="match status" value="1"/>
</dbReference>
<protein>
    <recommendedName>
        <fullName evidence="4">DUF4350 domain-containing protein</fullName>
    </recommendedName>
</protein>
<dbReference type="OrthoDB" id="267661at2"/>
<evidence type="ECO:0008006" key="4">
    <source>
        <dbReference type="Google" id="ProtNLM"/>
    </source>
</evidence>
<proteinExistence type="predicted"/>
<sequence length="750" mass="81575">MKLIKTILMLCFLVSLACVPAYGSIRLDVDQSSLGFEGRLYPGLWSPVRVGVENTSAEPVSVRLRLPLGDSDGDTALYERVVTVDGNRRVDTWLYGVAAAAQLRVRVTASDGETGVPLGEVTVQSVMGGTPHVKRILQLASGRTGLRAFETGVTRHEPVQVIQGQELSDLPDRAQGLDAIDVICWGEGGGDPSGASWSPAQREALRAWVYGGGELVVILPSAGETWTSSSVRDLLPIRPGLVRRVEARPPAWLGRRVTEGSYSVVMQTMVPREGAWVRGRLDDGSALLVSGVYGMGRVTVLGADVTDPGFRRKVADDSRFRLWHRVFGWQDPVLPRAMLEQAIRDRKISSEDSPVRIKTDLDEDLSAPVDLQRSVGGWLNLLLLMLVGYWLLAGPVSYFVLKRQQRSGYAWLAFAGLTVLFGVMTWSVALFTGSGQSQLRHMSFVDVDLTEGVGRVETWLSVYMPEFNEVSIGFEQGGSRALLSSPGWPGLASVPFLDARAYPVDTTDPSSLTVPSRSASRMIKATMVGPVDDLGYAATIHHGLELVDGLPVGEIRHGLPARVLYVQATYLPEGESDPARALTWRVTRSDAGLIVLEPPTEALRLVRRPSHYGFDGVRSLRMEGFLGAQLSVFPTRGVLGMGQGVGGIPGSSRSHFLAKLRVLTFYELMPPPRFHVLTELQDRATVIRRGLMRDLDLSHRLQPGVLILTGLVEESPLAGRFVVRGREPVSSGVTALRLIVDLGAGVRGTE</sequence>
<evidence type="ECO:0000256" key="1">
    <source>
        <dbReference type="SAM" id="Phobius"/>
    </source>
</evidence>
<organism evidence="2 3">
    <name type="scientific">Mucisphaera calidilacus</name>
    <dbReference type="NCBI Taxonomy" id="2527982"/>
    <lineage>
        <taxon>Bacteria</taxon>
        <taxon>Pseudomonadati</taxon>
        <taxon>Planctomycetota</taxon>
        <taxon>Phycisphaerae</taxon>
        <taxon>Phycisphaerales</taxon>
        <taxon>Phycisphaeraceae</taxon>
        <taxon>Mucisphaera</taxon>
    </lineage>
</organism>
<keyword evidence="1" id="KW-0812">Transmembrane</keyword>
<dbReference type="Proteomes" id="UP000320386">
    <property type="component" value="Chromosome"/>
</dbReference>
<feature type="transmembrane region" description="Helical" evidence="1">
    <location>
        <begin position="378"/>
        <end position="401"/>
    </location>
</feature>
<dbReference type="AlphaFoldDB" id="A0A518BWP1"/>